<protein>
    <submittedName>
        <fullName evidence="1">Uncharacterized protein</fullName>
    </submittedName>
</protein>
<reference evidence="1" key="1">
    <citation type="submission" date="2018-05" db="EMBL/GenBank/DDBJ databases">
        <authorList>
            <person name="Lanie J.A."/>
            <person name="Ng W.-L."/>
            <person name="Kazmierczak K.M."/>
            <person name="Andrzejewski T.M."/>
            <person name="Davidsen T.M."/>
            <person name="Wayne K.J."/>
            <person name="Tettelin H."/>
            <person name="Glass J.I."/>
            <person name="Rusch D."/>
            <person name="Podicherti R."/>
            <person name="Tsui H.-C.T."/>
            <person name="Winkler M.E."/>
        </authorList>
    </citation>
    <scope>NUCLEOTIDE SEQUENCE</scope>
</reference>
<sequence length="46" mass="4810">TLVPNHSASTPMSCTGSGRDAIAAEHFDGEALLPDDLDRMLVEPDG</sequence>
<evidence type="ECO:0000313" key="1">
    <source>
        <dbReference type="EMBL" id="SVB91112.1"/>
    </source>
</evidence>
<proteinExistence type="predicted"/>
<name>A0A382HVH0_9ZZZZ</name>
<dbReference type="EMBL" id="UINC01063454">
    <property type="protein sequence ID" value="SVB91112.1"/>
    <property type="molecule type" value="Genomic_DNA"/>
</dbReference>
<accession>A0A382HVH0</accession>
<gene>
    <name evidence="1" type="ORF">METZ01_LOCUS243966</name>
</gene>
<organism evidence="1">
    <name type="scientific">marine metagenome</name>
    <dbReference type="NCBI Taxonomy" id="408172"/>
    <lineage>
        <taxon>unclassified sequences</taxon>
        <taxon>metagenomes</taxon>
        <taxon>ecological metagenomes</taxon>
    </lineage>
</organism>
<dbReference type="AlphaFoldDB" id="A0A382HVH0"/>
<feature type="non-terminal residue" evidence="1">
    <location>
        <position position="1"/>
    </location>
</feature>